<dbReference type="PANTHER" id="PTHR10791:SF245">
    <property type="entry name" value="SUGAR TRANSPORTER SWEET"/>
    <property type="match status" value="1"/>
</dbReference>
<keyword evidence="10" id="KW-1185">Reference proteome</keyword>
<comment type="function">
    <text evidence="9">Mediates sugar transport across membranes.</text>
</comment>
<dbReference type="Pfam" id="PF03083">
    <property type="entry name" value="MtN3_slv"/>
    <property type="match status" value="2"/>
</dbReference>
<feature type="transmembrane region" description="Helical" evidence="9">
    <location>
        <begin position="122"/>
        <end position="141"/>
    </location>
</feature>
<dbReference type="InterPro" id="IPR047664">
    <property type="entry name" value="SWEET"/>
</dbReference>
<dbReference type="Proteomes" id="UP000095282">
    <property type="component" value="Unplaced"/>
</dbReference>
<feature type="transmembrane region" description="Helical" evidence="9">
    <location>
        <begin position="33"/>
        <end position="53"/>
    </location>
</feature>
<evidence type="ECO:0000313" key="11">
    <source>
        <dbReference type="WBParaSite" id="Csp11.Scaffold629.g13163.t1"/>
    </source>
</evidence>
<protein>
    <recommendedName>
        <fullName evidence="9">Sugar transporter SWEET</fullName>
    </recommendedName>
</protein>
<feature type="transmembrane region" description="Helical" evidence="9">
    <location>
        <begin position="153"/>
        <end position="173"/>
    </location>
</feature>
<dbReference type="GO" id="GO:0005886">
    <property type="term" value="C:plasma membrane"/>
    <property type="evidence" value="ECO:0007669"/>
    <property type="project" value="UniProtKB-SubCell"/>
</dbReference>
<dbReference type="eggNOG" id="KOG1623">
    <property type="taxonomic scope" value="Eukaryota"/>
</dbReference>
<evidence type="ECO:0000256" key="3">
    <source>
        <dbReference type="ARBA" id="ARBA00022448"/>
    </source>
</evidence>
<feature type="transmembrane region" description="Helical" evidence="9">
    <location>
        <begin position="92"/>
        <end position="110"/>
    </location>
</feature>
<evidence type="ECO:0000256" key="2">
    <source>
        <dbReference type="ARBA" id="ARBA00007809"/>
    </source>
</evidence>
<evidence type="ECO:0000256" key="9">
    <source>
        <dbReference type="RuleBase" id="RU910715"/>
    </source>
</evidence>
<feature type="transmembrane region" description="Helical" evidence="9">
    <location>
        <begin position="6"/>
        <end position="26"/>
    </location>
</feature>
<organism evidence="10 11">
    <name type="scientific">Caenorhabditis tropicalis</name>
    <dbReference type="NCBI Taxonomy" id="1561998"/>
    <lineage>
        <taxon>Eukaryota</taxon>
        <taxon>Metazoa</taxon>
        <taxon>Ecdysozoa</taxon>
        <taxon>Nematoda</taxon>
        <taxon>Chromadorea</taxon>
        <taxon>Rhabditida</taxon>
        <taxon>Rhabditina</taxon>
        <taxon>Rhabditomorpha</taxon>
        <taxon>Rhabditoidea</taxon>
        <taxon>Rhabditidae</taxon>
        <taxon>Peloderinae</taxon>
        <taxon>Caenorhabditis</taxon>
    </lineage>
</organism>
<evidence type="ECO:0000313" key="10">
    <source>
        <dbReference type="Proteomes" id="UP000095282"/>
    </source>
</evidence>
<keyword evidence="6" id="KW-0677">Repeat</keyword>
<dbReference type="Gene3D" id="1.20.1280.290">
    <property type="match status" value="2"/>
</dbReference>
<keyword evidence="3 9" id="KW-0813">Transport</keyword>
<feature type="transmembrane region" description="Helical" evidence="9">
    <location>
        <begin position="179"/>
        <end position="201"/>
    </location>
</feature>
<accession>A0A1I7TYV4</accession>
<keyword evidence="7 9" id="KW-1133">Transmembrane helix</keyword>
<evidence type="ECO:0000256" key="1">
    <source>
        <dbReference type="ARBA" id="ARBA00004127"/>
    </source>
</evidence>
<dbReference type="PANTHER" id="PTHR10791">
    <property type="entry name" value="RAG1-ACTIVATING PROTEIN 1"/>
    <property type="match status" value="1"/>
</dbReference>
<dbReference type="GO" id="GO:0012505">
    <property type="term" value="C:endomembrane system"/>
    <property type="evidence" value="ECO:0007669"/>
    <property type="project" value="UniProtKB-SubCell"/>
</dbReference>
<dbReference type="AlphaFoldDB" id="A0A1I7TYV4"/>
<comment type="subcellular location">
    <subcellularLocation>
        <location evidence="9">Cell membrane</location>
        <topology evidence="9">Multi-pass membrane protein</topology>
    </subcellularLocation>
    <subcellularLocation>
        <location evidence="1">Endomembrane system</location>
        <topology evidence="1">Multi-pass membrane protein</topology>
    </subcellularLocation>
</comment>
<keyword evidence="5 9" id="KW-0812">Transmembrane</keyword>
<evidence type="ECO:0000256" key="4">
    <source>
        <dbReference type="ARBA" id="ARBA00022597"/>
    </source>
</evidence>
<evidence type="ECO:0000256" key="6">
    <source>
        <dbReference type="ARBA" id="ARBA00022737"/>
    </source>
</evidence>
<evidence type="ECO:0000256" key="8">
    <source>
        <dbReference type="ARBA" id="ARBA00023136"/>
    </source>
</evidence>
<dbReference type="FunFam" id="1.20.1280.290:FF:000036">
    <property type="entry name" value="Sugar transporter SWEET"/>
    <property type="match status" value="1"/>
</dbReference>
<comment type="similarity">
    <text evidence="2 9">Belongs to the SWEET sugar transporter family.</text>
</comment>
<proteinExistence type="inferred from homology"/>
<keyword evidence="4 9" id="KW-0762">Sugar transport</keyword>
<dbReference type="STRING" id="1561998.A0A1I7TYV4"/>
<evidence type="ECO:0000256" key="7">
    <source>
        <dbReference type="ARBA" id="ARBA00022989"/>
    </source>
</evidence>
<dbReference type="WBParaSite" id="Csp11.Scaffold629.g13163.t1">
    <property type="protein sequence ID" value="Csp11.Scaffold629.g13163.t1"/>
    <property type="gene ID" value="Csp11.Scaffold629.g13163"/>
</dbReference>
<dbReference type="FunFam" id="1.20.1280.290:FF:000032">
    <property type="entry name" value="Sugar transporter SWEET"/>
    <property type="match status" value="1"/>
</dbReference>
<keyword evidence="8 9" id="KW-0472">Membrane</keyword>
<name>A0A1I7TYV4_9PELO</name>
<dbReference type="GO" id="GO:0051119">
    <property type="term" value="F:sugar transmembrane transporter activity"/>
    <property type="evidence" value="ECO:0007669"/>
    <property type="project" value="InterPro"/>
</dbReference>
<feature type="transmembrane region" description="Helical" evidence="9">
    <location>
        <begin position="65"/>
        <end position="85"/>
    </location>
</feature>
<dbReference type="InterPro" id="IPR004316">
    <property type="entry name" value="SWEET_rpt"/>
</dbReference>
<reference evidence="11" key="1">
    <citation type="submission" date="2016-11" db="UniProtKB">
        <authorList>
            <consortium name="WormBaseParasite"/>
        </authorList>
    </citation>
    <scope>IDENTIFICATION</scope>
</reference>
<evidence type="ECO:0000256" key="5">
    <source>
        <dbReference type="ARBA" id="ARBA00022692"/>
    </source>
</evidence>
<sequence>MLLEIFTVWLGLFSIGFTFLPMFMVLDWRKRGTADGFSSVNFVLPMLVQSFWLRHGFMTNDQTNIIINSVNLVFFAFYVSAFAYYQPKRKYLIGQIIAALLAIKFAFAYVDTHDADSINDAMGSMAAGAQIFSLVGGIYEIKRAISMGTTEYIPAGFQFAIFTLILQWLLFGILHGNQFIAISNAAGLLVNIATLALYFFYPPLTWTVPIFNIPPQKKDVKKTE</sequence>